<dbReference type="InterPro" id="IPR013149">
    <property type="entry name" value="ADH-like_C"/>
</dbReference>
<evidence type="ECO:0000259" key="5">
    <source>
        <dbReference type="SMART" id="SM00829"/>
    </source>
</evidence>
<dbReference type="GeneID" id="28850529"/>
<dbReference type="Pfam" id="PF00107">
    <property type="entry name" value="ADH_zinc_N"/>
    <property type="match status" value="1"/>
</dbReference>
<dbReference type="EMBL" id="LSBJ02000004">
    <property type="protein sequence ID" value="OAQ66114.1"/>
    <property type="molecule type" value="Genomic_DNA"/>
</dbReference>
<feature type="domain" description="Enoyl reductase (ER)" evidence="5">
    <location>
        <begin position="22"/>
        <end position="338"/>
    </location>
</feature>
<dbReference type="InterPro" id="IPR020843">
    <property type="entry name" value="ER"/>
</dbReference>
<keyword evidence="2" id="KW-0560">Oxidoreductase</keyword>
<dbReference type="FunFam" id="3.40.50.720:FF:000121">
    <property type="entry name" value="Prostaglandin reductase 2"/>
    <property type="match status" value="1"/>
</dbReference>
<dbReference type="SUPFAM" id="SSF50129">
    <property type="entry name" value="GroES-like"/>
    <property type="match status" value="1"/>
</dbReference>
<evidence type="ECO:0000313" key="6">
    <source>
        <dbReference type="EMBL" id="OAQ66114.1"/>
    </source>
</evidence>
<dbReference type="Gene3D" id="3.90.180.10">
    <property type="entry name" value="Medium-chain alcohol dehydrogenases, catalytic domain"/>
    <property type="match status" value="1"/>
</dbReference>
<evidence type="ECO:0000313" key="7">
    <source>
        <dbReference type="Proteomes" id="UP000078397"/>
    </source>
</evidence>
<accession>A0A179FKN4</accession>
<dbReference type="PANTHER" id="PTHR43205">
    <property type="entry name" value="PROSTAGLANDIN REDUCTASE"/>
    <property type="match status" value="1"/>
</dbReference>
<dbReference type="SUPFAM" id="SSF51735">
    <property type="entry name" value="NAD(P)-binding Rossmann-fold domains"/>
    <property type="match status" value="1"/>
</dbReference>
<keyword evidence="7" id="KW-1185">Reference proteome</keyword>
<proteinExistence type="predicted"/>
<dbReference type="Proteomes" id="UP000078397">
    <property type="component" value="Unassembled WGS sequence"/>
</dbReference>
<dbReference type="InterPro" id="IPR045010">
    <property type="entry name" value="MDR_fam"/>
</dbReference>
<dbReference type="InterPro" id="IPR041694">
    <property type="entry name" value="ADH_N_2"/>
</dbReference>
<dbReference type="RefSeq" id="XP_018143201.1">
    <property type="nucleotide sequence ID" value="XM_018286535.1"/>
</dbReference>
<evidence type="ECO:0000256" key="1">
    <source>
        <dbReference type="ARBA" id="ARBA00004685"/>
    </source>
</evidence>
<dbReference type="CDD" id="cd05288">
    <property type="entry name" value="PGDH"/>
    <property type="match status" value="1"/>
</dbReference>
<dbReference type="Gene3D" id="3.40.50.720">
    <property type="entry name" value="NAD(P)-binding Rossmann-like Domain"/>
    <property type="match status" value="1"/>
</dbReference>
<evidence type="ECO:0000256" key="2">
    <source>
        <dbReference type="ARBA" id="ARBA00023002"/>
    </source>
</evidence>
<dbReference type="SMART" id="SM00829">
    <property type="entry name" value="PKS_ER"/>
    <property type="match status" value="1"/>
</dbReference>
<dbReference type="OrthoDB" id="809632at2759"/>
<dbReference type="PANTHER" id="PTHR43205:SF42">
    <property type="entry name" value="ALCOHOL DEHYDROGENASE, ZINC-CONTAINING (AFU_ORTHOLOGUE AFUA_7G04530)"/>
    <property type="match status" value="1"/>
</dbReference>
<protein>
    <recommendedName>
        <fullName evidence="3">Dehydrogenase FUB6</fullName>
    </recommendedName>
    <alternativeName>
        <fullName evidence="4">Fusaric acid biosynthesis protein 6</fullName>
    </alternativeName>
</protein>
<reference evidence="6 7" key="1">
    <citation type="journal article" date="2016" name="PLoS Pathog.">
        <title>Biosynthesis of antibiotic leucinostatins in bio-control fungus Purpureocillium lilacinum and their inhibition on phytophthora revealed by genome mining.</title>
        <authorList>
            <person name="Wang G."/>
            <person name="Liu Z."/>
            <person name="Lin R."/>
            <person name="Li E."/>
            <person name="Mao Z."/>
            <person name="Ling J."/>
            <person name="Yang Y."/>
            <person name="Yin W.B."/>
            <person name="Xie B."/>
        </authorList>
    </citation>
    <scope>NUCLEOTIDE SEQUENCE [LARGE SCALE GENOMIC DNA]</scope>
    <source>
        <strain evidence="6">170</strain>
    </source>
</reference>
<dbReference type="Pfam" id="PF16884">
    <property type="entry name" value="ADH_N_2"/>
    <property type="match status" value="1"/>
</dbReference>
<sequence length="350" mass="38298">MVPMNVRVVLEERPTESIIPGRTFRKETVPVPSPKDLQDGEILVEVLLISMEPAMRGWLNDTRSYLPPVQIGETMRSFSAACVLASKSTQAQVGDIVVAVSGWTQYAIVPEGKFEPASIFPKYKNIQELLSTYGLTGMTAWAGMTQIGDPKPGETVVVSAAAGATGSIAGQIAKIKGARVIGICGGEKKCRYIREELGFDVALDYKAPDFRDKFLEATKDFIDVCFDNVGFETLDMCLGQANKGARFIQCGMVAKYSTNATDVTLTNYFKVISMRIKTQGFVVTDYADKWSKAREEMAQWVEQGQLKSAVTVVDGGLDVVEEALLKLFSGYNTGKMLVRVKDESEPPAEL</sequence>
<evidence type="ECO:0000256" key="4">
    <source>
        <dbReference type="ARBA" id="ARBA00083301"/>
    </source>
</evidence>
<gene>
    <name evidence="6" type="ORF">VFPPC_07721</name>
</gene>
<comment type="caution">
    <text evidence="6">The sequence shown here is derived from an EMBL/GenBank/DDBJ whole genome shotgun (WGS) entry which is preliminary data.</text>
</comment>
<dbReference type="GO" id="GO:0016628">
    <property type="term" value="F:oxidoreductase activity, acting on the CH-CH group of donors, NAD or NADP as acceptor"/>
    <property type="evidence" value="ECO:0007669"/>
    <property type="project" value="InterPro"/>
</dbReference>
<evidence type="ECO:0000256" key="3">
    <source>
        <dbReference type="ARBA" id="ARBA00069006"/>
    </source>
</evidence>
<dbReference type="InterPro" id="IPR036291">
    <property type="entry name" value="NAD(P)-bd_dom_sf"/>
</dbReference>
<organism evidence="6 7">
    <name type="scientific">Pochonia chlamydosporia 170</name>
    <dbReference type="NCBI Taxonomy" id="1380566"/>
    <lineage>
        <taxon>Eukaryota</taxon>
        <taxon>Fungi</taxon>
        <taxon>Dikarya</taxon>
        <taxon>Ascomycota</taxon>
        <taxon>Pezizomycotina</taxon>
        <taxon>Sordariomycetes</taxon>
        <taxon>Hypocreomycetidae</taxon>
        <taxon>Hypocreales</taxon>
        <taxon>Clavicipitaceae</taxon>
        <taxon>Pochonia</taxon>
    </lineage>
</organism>
<name>A0A179FKN4_METCM</name>
<dbReference type="InterPro" id="IPR011032">
    <property type="entry name" value="GroES-like_sf"/>
</dbReference>
<comment type="pathway">
    <text evidence="1">Mycotoxin biosynthesis.</text>
</comment>
<dbReference type="AlphaFoldDB" id="A0A179FKN4"/>
<dbReference type="KEGG" id="pchm:VFPPC_07721"/>